<dbReference type="SMART" id="SM00345">
    <property type="entry name" value="HTH_GNTR"/>
    <property type="match status" value="1"/>
</dbReference>
<dbReference type="Proteomes" id="UP001165136">
    <property type="component" value="Unassembled WGS sequence"/>
</dbReference>
<dbReference type="PANTHER" id="PTHR44846:SF17">
    <property type="entry name" value="GNTR-FAMILY TRANSCRIPTIONAL REGULATOR"/>
    <property type="match status" value="1"/>
</dbReference>
<dbReference type="PROSITE" id="PS50949">
    <property type="entry name" value="HTH_GNTR"/>
    <property type="match status" value="1"/>
</dbReference>
<feature type="domain" description="HTH gntR-type" evidence="4">
    <location>
        <begin position="12"/>
        <end position="80"/>
    </location>
</feature>
<evidence type="ECO:0000256" key="1">
    <source>
        <dbReference type="ARBA" id="ARBA00023015"/>
    </source>
</evidence>
<evidence type="ECO:0000256" key="2">
    <source>
        <dbReference type="ARBA" id="ARBA00023125"/>
    </source>
</evidence>
<dbReference type="GO" id="GO:0003700">
    <property type="term" value="F:DNA-binding transcription factor activity"/>
    <property type="evidence" value="ECO:0007669"/>
    <property type="project" value="InterPro"/>
</dbReference>
<dbReference type="Pfam" id="PF00392">
    <property type="entry name" value="GntR"/>
    <property type="match status" value="1"/>
</dbReference>
<dbReference type="SUPFAM" id="SSF46785">
    <property type="entry name" value="Winged helix' DNA-binding domain"/>
    <property type="match status" value="1"/>
</dbReference>
<dbReference type="InterPro" id="IPR000524">
    <property type="entry name" value="Tscrpt_reg_HTH_GntR"/>
</dbReference>
<organism evidence="5 6">
    <name type="scientific">Amycolatopsis taiwanensis</name>
    <dbReference type="NCBI Taxonomy" id="342230"/>
    <lineage>
        <taxon>Bacteria</taxon>
        <taxon>Bacillati</taxon>
        <taxon>Actinomycetota</taxon>
        <taxon>Actinomycetes</taxon>
        <taxon>Pseudonocardiales</taxon>
        <taxon>Pseudonocardiaceae</taxon>
        <taxon>Amycolatopsis</taxon>
    </lineage>
</organism>
<keyword evidence="1" id="KW-0805">Transcription regulation</keyword>
<dbReference type="InterPro" id="IPR050679">
    <property type="entry name" value="Bact_HTH_transcr_reg"/>
</dbReference>
<keyword evidence="3" id="KW-0804">Transcription</keyword>
<reference evidence="5" key="1">
    <citation type="submission" date="2023-03" db="EMBL/GenBank/DDBJ databases">
        <title>Amycolatopsis taiwanensis NBRC 103393.</title>
        <authorList>
            <person name="Ichikawa N."/>
            <person name="Sato H."/>
            <person name="Tonouchi N."/>
        </authorList>
    </citation>
    <scope>NUCLEOTIDE SEQUENCE</scope>
    <source>
        <strain evidence="5">NBRC 103393</strain>
    </source>
</reference>
<dbReference type="PANTHER" id="PTHR44846">
    <property type="entry name" value="MANNOSYL-D-GLYCERATE TRANSPORT/METABOLISM SYSTEM REPRESSOR MNGR-RELATED"/>
    <property type="match status" value="1"/>
</dbReference>
<comment type="caution">
    <text evidence="5">The sequence shown here is derived from an EMBL/GenBank/DDBJ whole genome shotgun (WGS) entry which is preliminary data.</text>
</comment>
<keyword evidence="6" id="KW-1185">Reference proteome</keyword>
<evidence type="ECO:0000256" key="3">
    <source>
        <dbReference type="ARBA" id="ARBA00023163"/>
    </source>
</evidence>
<accession>A0A9W6VB65</accession>
<gene>
    <name evidence="5" type="ORF">Atai01_12320</name>
</gene>
<dbReference type="InterPro" id="IPR036388">
    <property type="entry name" value="WH-like_DNA-bd_sf"/>
</dbReference>
<evidence type="ECO:0000313" key="6">
    <source>
        <dbReference type="Proteomes" id="UP001165136"/>
    </source>
</evidence>
<name>A0A9W6VB65_9PSEU</name>
<dbReference type="RefSeq" id="WP_052371674.1">
    <property type="nucleotide sequence ID" value="NZ_BSTI01000002.1"/>
</dbReference>
<dbReference type="Gene3D" id="1.10.10.10">
    <property type="entry name" value="Winged helix-like DNA-binding domain superfamily/Winged helix DNA-binding domain"/>
    <property type="match status" value="1"/>
</dbReference>
<sequence>MISELTDFEPPGYLYQAVASDLTRRIRSGELPAHAPLPAEVDLARRYGVSLGTARHATRLLRERGLVVTIRSKGTYVVKRDEQPPICLWAAPNPRRSELG</sequence>
<dbReference type="CDD" id="cd07377">
    <property type="entry name" value="WHTH_GntR"/>
    <property type="match status" value="1"/>
</dbReference>
<dbReference type="InterPro" id="IPR036390">
    <property type="entry name" value="WH_DNA-bd_sf"/>
</dbReference>
<dbReference type="GO" id="GO:0003677">
    <property type="term" value="F:DNA binding"/>
    <property type="evidence" value="ECO:0007669"/>
    <property type="project" value="UniProtKB-KW"/>
</dbReference>
<dbReference type="AlphaFoldDB" id="A0A9W6VB65"/>
<keyword evidence="2" id="KW-0238">DNA-binding</keyword>
<evidence type="ECO:0000259" key="4">
    <source>
        <dbReference type="PROSITE" id="PS50949"/>
    </source>
</evidence>
<dbReference type="EMBL" id="BSTI01000002">
    <property type="protein sequence ID" value="GLY64613.1"/>
    <property type="molecule type" value="Genomic_DNA"/>
</dbReference>
<protein>
    <recommendedName>
        <fullName evidence="4">HTH gntR-type domain-containing protein</fullName>
    </recommendedName>
</protein>
<dbReference type="GO" id="GO:0045892">
    <property type="term" value="P:negative regulation of DNA-templated transcription"/>
    <property type="evidence" value="ECO:0007669"/>
    <property type="project" value="TreeGrafter"/>
</dbReference>
<proteinExistence type="predicted"/>
<evidence type="ECO:0000313" key="5">
    <source>
        <dbReference type="EMBL" id="GLY64613.1"/>
    </source>
</evidence>